<dbReference type="SUPFAM" id="SSF49464">
    <property type="entry name" value="Carboxypeptidase regulatory domain-like"/>
    <property type="match status" value="1"/>
</dbReference>
<dbReference type="eggNOG" id="COG2885">
    <property type="taxonomic scope" value="Bacteria"/>
</dbReference>
<dbReference type="InterPro" id="IPR006665">
    <property type="entry name" value="OmpA-like"/>
</dbReference>
<evidence type="ECO:0000313" key="8">
    <source>
        <dbReference type="EMBL" id="EFA44150.1"/>
    </source>
</evidence>
<evidence type="ECO:0000256" key="5">
    <source>
        <dbReference type="SAM" id="MobiDB-lite"/>
    </source>
</evidence>
<dbReference type="PANTHER" id="PTHR30329:SF21">
    <property type="entry name" value="LIPOPROTEIN YIAD-RELATED"/>
    <property type="match status" value="1"/>
</dbReference>
<keyword evidence="6" id="KW-0732">Signal</keyword>
<dbReference type="eggNOG" id="COG0823">
    <property type="taxonomic scope" value="Bacteria"/>
</dbReference>
<name>D1PWR3_9BACT</name>
<dbReference type="PANTHER" id="PTHR30329">
    <property type="entry name" value="STATOR ELEMENT OF FLAGELLAR MOTOR COMPLEX"/>
    <property type="match status" value="1"/>
</dbReference>
<evidence type="ECO:0000256" key="3">
    <source>
        <dbReference type="ARBA" id="ARBA00023237"/>
    </source>
</evidence>
<dbReference type="PRINTS" id="PR01021">
    <property type="entry name" value="OMPADOMAIN"/>
</dbReference>
<dbReference type="RefSeq" id="WP_007173502.1">
    <property type="nucleotide sequence ID" value="NZ_GG704780.1"/>
</dbReference>
<comment type="caution">
    <text evidence="8">The sequence shown here is derived from an EMBL/GenBank/DDBJ whole genome shotgun (WGS) entry which is preliminary data.</text>
</comment>
<gene>
    <name evidence="8" type="ORF">HMPREF0645_1398</name>
</gene>
<dbReference type="InterPro" id="IPR011990">
    <property type="entry name" value="TPR-like_helical_dom_sf"/>
</dbReference>
<accession>D1PWR3</accession>
<dbReference type="Pfam" id="PF07676">
    <property type="entry name" value="PD40"/>
    <property type="match status" value="2"/>
</dbReference>
<dbReference type="EMBL" id="ACKS01000060">
    <property type="protein sequence ID" value="EFA44150.1"/>
    <property type="molecule type" value="Genomic_DNA"/>
</dbReference>
<dbReference type="InterPro" id="IPR011659">
    <property type="entry name" value="WD40"/>
</dbReference>
<dbReference type="InterPro" id="IPR011042">
    <property type="entry name" value="6-blade_b-propeller_TolB-like"/>
</dbReference>
<reference evidence="8 9" key="1">
    <citation type="submission" date="2009-10" db="EMBL/GenBank/DDBJ databases">
        <authorList>
            <person name="Qin X."/>
            <person name="Bachman B."/>
            <person name="Battles P."/>
            <person name="Bell A."/>
            <person name="Bess C."/>
            <person name="Bickham C."/>
            <person name="Chaboub L."/>
            <person name="Chen D."/>
            <person name="Coyle M."/>
            <person name="Deiros D.R."/>
            <person name="Dinh H."/>
            <person name="Forbes L."/>
            <person name="Fowler G."/>
            <person name="Francisco L."/>
            <person name="Fu Q."/>
            <person name="Gubbala S."/>
            <person name="Hale W."/>
            <person name="Han Y."/>
            <person name="Hemphill L."/>
            <person name="Highlander S.K."/>
            <person name="Hirani K."/>
            <person name="Hogues M."/>
            <person name="Jackson L."/>
            <person name="Jakkamsetti A."/>
            <person name="Javaid M."/>
            <person name="Jiang H."/>
            <person name="Korchina V."/>
            <person name="Kovar C."/>
            <person name="Lara F."/>
            <person name="Lee S."/>
            <person name="Mata R."/>
            <person name="Mathew T."/>
            <person name="Moen C."/>
            <person name="Morales K."/>
            <person name="Munidasa M."/>
            <person name="Nazareth L."/>
            <person name="Ngo R."/>
            <person name="Nguyen L."/>
            <person name="Okwuonu G."/>
            <person name="Ongeri F."/>
            <person name="Patil S."/>
            <person name="Petrosino J."/>
            <person name="Pham C."/>
            <person name="Pham P."/>
            <person name="Pu L.-L."/>
            <person name="Puazo M."/>
            <person name="Raj R."/>
            <person name="Reid J."/>
            <person name="Rouhana J."/>
            <person name="Saada N."/>
            <person name="Shang Y."/>
            <person name="Simmons D."/>
            <person name="Thornton R."/>
            <person name="Warren J."/>
            <person name="Weissenberger G."/>
            <person name="Zhang J."/>
            <person name="Zhang L."/>
            <person name="Zhou C."/>
            <person name="Zhu D."/>
            <person name="Muzny D."/>
            <person name="Worley K."/>
            <person name="Gibbs R."/>
        </authorList>
    </citation>
    <scope>NUCLEOTIDE SEQUENCE [LARGE SCALE GENOMIC DNA]</scope>
    <source>
        <strain evidence="8 9">DSM 17361</strain>
    </source>
</reference>
<protein>
    <submittedName>
        <fullName evidence="8">OmpA family protein</fullName>
    </submittedName>
</protein>
<dbReference type="SUPFAM" id="SSF48452">
    <property type="entry name" value="TPR-like"/>
    <property type="match status" value="1"/>
</dbReference>
<evidence type="ECO:0000259" key="7">
    <source>
        <dbReference type="PROSITE" id="PS51123"/>
    </source>
</evidence>
<dbReference type="Gene3D" id="2.120.10.30">
    <property type="entry name" value="TolB, C-terminal domain"/>
    <property type="match status" value="1"/>
</dbReference>
<feature type="region of interest" description="Disordered" evidence="5">
    <location>
        <begin position="212"/>
        <end position="235"/>
    </location>
</feature>
<dbReference type="SUPFAM" id="SSF82171">
    <property type="entry name" value="DPP6 N-terminal domain-like"/>
    <property type="match status" value="1"/>
</dbReference>
<keyword evidence="9" id="KW-1185">Reference proteome</keyword>
<dbReference type="InterPro" id="IPR050330">
    <property type="entry name" value="Bact_OuterMem_StrucFunc"/>
</dbReference>
<evidence type="ECO:0000256" key="4">
    <source>
        <dbReference type="PROSITE-ProRule" id="PRU00473"/>
    </source>
</evidence>
<dbReference type="AlphaFoldDB" id="D1PWR3"/>
<feature type="region of interest" description="Disordered" evidence="5">
    <location>
        <begin position="666"/>
        <end position="694"/>
    </location>
</feature>
<dbReference type="InterPro" id="IPR006664">
    <property type="entry name" value="OMP_bac"/>
</dbReference>
<sequence>MMRCRFRHKSVAGILLAALVLVSCGAERNLKRAEKHLALGEYYDAASEYKQAYRKTEPKRRDRRGAIAKKMAFCYAKSLQTAKGIAAFRNTIRYQQDDAADRLLLGQLLLKNGSYKEAEAEFLAVLDSLPDSKPAQVGLQSARSAPGIKELGSRYTVRKMTVFNSRRAEYSPMLFGDNHDQLYFTSTRNEALGDELSGITGTKPADIFMSEKDDKGKWSKPEPVTGGLNTPHEEGAASFSTDEREMYLTQCVSDPSYPRYAQIVKSNRSDAAWSKATEVKLTNDTLSSYAHPAMSPDGQWLYFVSDMPGGKGGLDIWRVRITPGGYGGVENLGAPINTEGDEMFPTFRPNGDLYFSSNGHPGLGGLDVFIAKVGKDGRWSLAHPGYPLNSPGDDFGLTFEGAHNRGFFSSNRNDARGWDHIYSFENPEIVQTVKGWVYEMDGYELPAAQVYVVGDDGTNERLSVRSDGSFTKVLDEGVTYLFLAACQGYLNHQEEVRALVNPKESRDTTLQFALANISVPTLIDNIFYDFDKATLRDTSKVALDRLVTMLNENPNITIELSAHADYKGASTYNKRLSQRRAESVVNYLIAHGIAADRLTPMGYGKEKPKTVNRKVAEKYNWLKAGDVLSEEFIKAMKDEKKQEICNQLNRRTEFLVLRTTYGMFDEKGKLKNPPKPKPEAAPEEHEGGVNIIFE</sequence>
<dbReference type="HOGENOM" id="CLU_014978_0_0_10"/>
<dbReference type="InterPro" id="IPR036737">
    <property type="entry name" value="OmpA-like_sf"/>
</dbReference>
<dbReference type="Gene3D" id="3.30.1330.60">
    <property type="entry name" value="OmpA-like domain"/>
    <property type="match status" value="1"/>
</dbReference>
<dbReference type="Gene3D" id="1.25.40.10">
    <property type="entry name" value="Tetratricopeptide repeat domain"/>
    <property type="match status" value="1"/>
</dbReference>
<organism evidence="8 9">
    <name type="scientific">Hallella bergensis DSM 17361</name>
    <dbReference type="NCBI Taxonomy" id="585502"/>
    <lineage>
        <taxon>Bacteria</taxon>
        <taxon>Pseudomonadati</taxon>
        <taxon>Bacteroidota</taxon>
        <taxon>Bacteroidia</taxon>
        <taxon>Bacteroidales</taxon>
        <taxon>Prevotellaceae</taxon>
        <taxon>Hallella</taxon>
    </lineage>
</organism>
<keyword evidence="3" id="KW-0998">Cell outer membrane</keyword>
<evidence type="ECO:0000256" key="1">
    <source>
        <dbReference type="ARBA" id="ARBA00004442"/>
    </source>
</evidence>
<evidence type="ECO:0000256" key="2">
    <source>
        <dbReference type="ARBA" id="ARBA00023136"/>
    </source>
</evidence>
<dbReference type="PROSITE" id="PS51123">
    <property type="entry name" value="OMPA_2"/>
    <property type="match status" value="1"/>
</dbReference>
<feature type="signal peptide" evidence="6">
    <location>
        <begin position="1"/>
        <end position="25"/>
    </location>
</feature>
<feature type="compositionally biased region" description="Basic and acidic residues" evidence="5">
    <location>
        <begin position="676"/>
        <end position="687"/>
    </location>
</feature>
<dbReference type="Proteomes" id="UP000003160">
    <property type="component" value="Unassembled WGS sequence"/>
</dbReference>
<dbReference type="Pfam" id="PF00691">
    <property type="entry name" value="OmpA"/>
    <property type="match status" value="1"/>
</dbReference>
<evidence type="ECO:0000313" key="9">
    <source>
        <dbReference type="Proteomes" id="UP000003160"/>
    </source>
</evidence>
<feature type="domain" description="OmpA-like" evidence="7">
    <location>
        <begin position="515"/>
        <end position="660"/>
    </location>
</feature>
<dbReference type="eggNOG" id="COG0457">
    <property type="taxonomic scope" value="Bacteria"/>
</dbReference>
<keyword evidence="2 4" id="KW-0472">Membrane</keyword>
<evidence type="ECO:0000256" key="6">
    <source>
        <dbReference type="SAM" id="SignalP"/>
    </source>
</evidence>
<dbReference type="CDD" id="cd07185">
    <property type="entry name" value="OmpA_C-like"/>
    <property type="match status" value="1"/>
</dbReference>
<dbReference type="GO" id="GO:0009279">
    <property type="term" value="C:cell outer membrane"/>
    <property type="evidence" value="ECO:0007669"/>
    <property type="project" value="UniProtKB-SubCell"/>
</dbReference>
<dbReference type="PROSITE" id="PS51257">
    <property type="entry name" value="PROKAR_LIPOPROTEIN"/>
    <property type="match status" value="1"/>
</dbReference>
<feature type="chain" id="PRO_5003026709" evidence="6">
    <location>
        <begin position="26"/>
        <end position="694"/>
    </location>
</feature>
<comment type="subcellular location">
    <subcellularLocation>
        <location evidence="1">Cell outer membrane</location>
    </subcellularLocation>
</comment>
<proteinExistence type="predicted"/>
<dbReference type="InterPro" id="IPR008969">
    <property type="entry name" value="CarboxyPept-like_regulatory"/>
</dbReference>
<dbReference type="SUPFAM" id="SSF103088">
    <property type="entry name" value="OmpA-like"/>
    <property type="match status" value="1"/>
</dbReference>